<dbReference type="OrthoDB" id="153510at2"/>
<name>A0A2S9PQE8_9ACTN</name>
<keyword evidence="3" id="KW-1003">Cell membrane</keyword>
<dbReference type="GO" id="GO:0005886">
    <property type="term" value="C:plasma membrane"/>
    <property type="evidence" value="ECO:0007669"/>
    <property type="project" value="UniProtKB-SubCell"/>
</dbReference>
<dbReference type="PANTHER" id="PTHR37461">
    <property type="entry name" value="ANTI-SIGMA-K FACTOR RSKA"/>
    <property type="match status" value="1"/>
</dbReference>
<evidence type="ECO:0000313" key="13">
    <source>
        <dbReference type="EMBL" id="PRH76640.1"/>
    </source>
</evidence>
<dbReference type="InterPro" id="IPR018764">
    <property type="entry name" value="RskA_C"/>
</dbReference>
<dbReference type="Pfam" id="PF13490">
    <property type="entry name" value="zf-HC2"/>
    <property type="match status" value="1"/>
</dbReference>
<evidence type="ECO:0000256" key="9">
    <source>
        <dbReference type="ARBA" id="ARBA00029829"/>
    </source>
</evidence>
<evidence type="ECO:0000256" key="10">
    <source>
        <dbReference type="ARBA" id="ARBA00030803"/>
    </source>
</evidence>
<comment type="subcellular location">
    <subcellularLocation>
        <location evidence="2">Cell membrane</location>
    </subcellularLocation>
    <subcellularLocation>
        <location evidence="1">Membrane</location>
        <topology evidence="1">Single-pass membrane protein</topology>
    </subcellularLocation>
</comment>
<dbReference type="InterPro" id="IPR027383">
    <property type="entry name" value="Znf_put"/>
</dbReference>
<dbReference type="Proteomes" id="UP000239322">
    <property type="component" value="Unassembled WGS sequence"/>
</dbReference>
<keyword evidence="6" id="KW-0805">Transcription regulation</keyword>
<keyword evidence="4" id="KW-0812">Transmembrane</keyword>
<evidence type="ECO:0000256" key="4">
    <source>
        <dbReference type="ARBA" id="ARBA00022692"/>
    </source>
</evidence>
<keyword evidence="8" id="KW-0804">Transcription</keyword>
<comment type="caution">
    <text evidence="13">The sequence shown here is derived from an EMBL/GenBank/DDBJ whole genome shotgun (WGS) entry which is preliminary data.</text>
</comment>
<feature type="domain" description="Putative zinc-finger" evidence="12">
    <location>
        <begin position="10"/>
        <end position="38"/>
    </location>
</feature>
<keyword evidence="7" id="KW-0472">Membrane</keyword>
<dbReference type="RefSeq" id="WP_105871075.1">
    <property type="nucleotide sequence ID" value="NZ_PVLV01000460.1"/>
</dbReference>
<dbReference type="GO" id="GO:0006417">
    <property type="term" value="P:regulation of translation"/>
    <property type="evidence" value="ECO:0007669"/>
    <property type="project" value="TreeGrafter"/>
</dbReference>
<gene>
    <name evidence="13" type="ORF">C6N75_24510</name>
</gene>
<reference evidence="13 14" key="1">
    <citation type="submission" date="2018-03" db="EMBL/GenBank/DDBJ databases">
        <title>Novel Streptomyces sp. from soil.</title>
        <authorList>
            <person name="Tan G.Y.A."/>
            <person name="Lee Z.Y."/>
        </authorList>
    </citation>
    <scope>NUCLEOTIDE SEQUENCE [LARGE SCALE GENOMIC DNA]</scope>
    <source>
        <strain evidence="13 14">ST5x</strain>
    </source>
</reference>
<evidence type="ECO:0000313" key="14">
    <source>
        <dbReference type="Proteomes" id="UP000239322"/>
    </source>
</evidence>
<evidence type="ECO:0000256" key="7">
    <source>
        <dbReference type="ARBA" id="ARBA00023136"/>
    </source>
</evidence>
<dbReference type="EMBL" id="PVLV01000460">
    <property type="protein sequence ID" value="PRH76640.1"/>
    <property type="molecule type" value="Genomic_DNA"/>
</dbReference>
<evidence type="ECO:0000256" key="8">
    <source>
        <dbReference type="ARBA" id="ARBA00023163"/>
    </source>
</evidence>
<organism evidence="13 14">
    <name type="scientific">Streptomyces solincola</name>
    <dbReference type="NCBI Taxonomy" id="2100817"/>
    <lineage>
        <taxon>Bacteria</taxon>
        <taxon>Bacillati</taxon>
        <taxon>Actinomycetota</taxon>
        <taxon>Actinomycetes</taxon>
        <taxon>Kitasatosporales</taxon>
        <taxon>Streptomycetaceae</taxon>
        <taxon>Streptomyces</taxon>
    </lineage>
</organism>
<dbReference type="GO" id="GO:0016989">
    <property type="term" value="F:sigma factor antagonist activity"/>
    <property type="evidence" value="ECO:0007669"/>
    <property type="project" value="TreeGrafter"/>
</dbReference>
<evidence type="ECO:0000256" key="3">
    <source>
        <dbReference type="ARBA" id="ARBA00022475"/>
    </source>
</evidence>
<proteinExistence type="predicted"/>
<dbReference type="PANTHER" id="PTHR37461:SF1">
    <property type="entry name" value="ANTI-SIGMA-K FACTOR RSKA"/>
    <property type="match status" value="1"/>
</dbReference>
<evidence type="ECO:0000256" key="6">
    <source>
        <dbReference type="ARBA" id="ARBA00023015"/>
    </source>
</evidence>
<protein>
    <recommendedName>
        <fullName evidence="10">Regulator of SigK</fullName>
    </recommendedName>
    <alternativeName>
        <fullName evidence="9">Sigma-K anti-sigma factor RskA</fullName>
    </alternativeName>
</protein>
<dbReference type="InterPro" id="IPR041916">
    <property type="entry name" value="Anti_sigma_zinc_sf"/>
</dbReference>
<evidence type="ECO:0000256" key="2">
    <source>
        <dbReference type="ARBA" id="ARBA00004236"/>
    </source>
</evidence>
<sequence>MTAAEEPHASVGAYVLHALPPGEEAAFENHLAGCEACRREAEAYASALTWLADAPLPWTGPPVPAPPDVRARVLEQVSRTAQERRGAEAPRPRAPARPLRLALAAALAAVVALGGVAAWQHTAAEDAREREAQAQSAARAQADALADVLSASDAEIFSGSLPGGASVGIVVAQSQDRAAFTAQRLPRLPGGRVYELWYAADADELRPAGLLPGDGGEELRLMDGWIEDAVAVGISVEPAGGSAQPTTDPLAVVPITSSG</sequence>
<evidence type="ECO:0000259" key="12">
    <source>
        <dbReference type="Pfam" id="PF13490"/>
    </source>
</evidence>
<accession>A0A2S9PQE8</accession>
<dbReference type="Gene3D" id="1.10.10.1320">
    <property type="entry name" value="Anti-sigma factor, zinc-finger domain"/>
    <property type="match status" value="1"/>
</dbReference>
<evidence type="ECO:0000259" key="11">
    <source>
        <dbReference type="Pfam" id="PF10099"/>
    </source>
</evidence>
<keyword evidence="5" id="KW-1133">Transmembrane helix</keyword>
<feature type="domain" description="Anti-sigma K factor RskA C-terminal" evidence="11">
    <location>
        <begin position="103"/>
        <end position="249"/>
    </location>
</feature>
<evidence type="ECO:0000256" key="1">
    <source>
        <dbReference type="ARBA" id="ARBA00004167"/>
    </source>
</evidence>
<dbReference type="Pfam" id="PF10099">
    <property type="entry name" value="RskA_C"/>
    <property type="match status" value="1"/>
</dbReference>
<evidence type="ECO:0000256" key="5">
    <source>
        <dbReference type="ARBA" id="ARBA00022989"/>
    </source>
</evidence>
<keyword evidence="14" id="KW-1185">Reference proteome</keyword>
<dbReference type="AlphaFoldDB" id="A0A2S9PQE8"/>
<dbReference type="InterPro" id="IPR051474">
    <property type="entry name" value="Anti-sigma-K/W_factor"/>
</dbReference>